<comment type="caution">
    <text evidence="2">The sequence shown here is derived from an EMBL/GenBank/DDBJ whole genome shotgun (WGS) entry which is preliminary data.</text>
</comment>
<dbReference type="Proteomes" id="UP000314294">
    <property type="component" value="Unassembled WGS sequence"/>
</dbReference>
<reference evidence="2 3" key="1">
    <citation type="submission" date="2019-03" db="EMBL/GenBank/DDBJ databases">
        <title>First draft genome of Liparis tanakae, snailfish: a comprehensive survey of snailfish specific genes.</title>
        <authorList>
            <person name="Kim W."/>
            <person name="Song I."/>
            <person name="Jeong J.-H."/>
            <person name="Kim D."/>
            <person name="Kim S."/>
            <person name="Ryu S."/>
            <person name="Song J.Y."/>
            <person name="Lee S.K."/>
        </authorList>
    </citation>
    <scope>NUCLEOTIDE SEQUENCE [LARGE SCALE GENOMIC DNA]</scope>
    <source>
        <tissue evidence="2">Muscle</tissue>
    </source>
</reference>
<keyword evidence="3" id="KW-1185">Reference proteome</keyword>
<evidence type="ECO:0000259" key="1">
    <source>
        <dbReference type="Pfam" id="PF08833"/>
    </source>
</evidence>
<name>A0A4Z2EAW7_9TELE</name>
<protein>
    <submittedName>
        <fullName evidence="2">Axin-2</fullName>
    </submittedName>
</protein>
<dbReference type="InterPro" id="IPR014936">
    <property type="entry name" value="Axin_b-cat-bd"/>
</dbReference>
<sequence length="90" mass="10324">MVLVFFDQWAVVEPEEMEEEREEGVDLAASPSLHHPLLPLSSQCEEDPQAILDEHLSRVLKTPGERGEWRTTPGDWHLHINQIAQSDKNK</sequence>
<evidence type="ECO:0000313" key="3">
    <source>
        <dbReference type="Proteomes" id="UP000314294"/>
    </source>
</evidence>
<accession>A0A4Z2EAW7</accession>
<dbReference type="AlphaFoldDB" id="A0A4Z2EAW7"/>
<feature type="domain" description="Axin beta-catenin binding" evidence="1">
    <location>
        <begin position="46"/>
        <end position="66"/>
    </location>
</feature>
<evidence type="ECO:0000313" key="2">
    <source>
        <dbReference type="EMBL" id="TNN25402.1"/>
    </source>
</evidence>
<proteinExistence type="predicted"/>
<dbReference type="EMBL" id="SRLO01012658">
    <property type="protein sequence ID" value="TNN25402.1"/>
    <property type="molecule type" value="Genomic_DNA"/>
</dbReference>
<gene>
    <name evidence="2" type="primary">axin2_4</name>
    <name evidence="2" type="ORF">EYF80_064471</name>
</gene>
<organism evidence="2 3">
    <name type="scientific">Liparis tanakae</name>
    <name type="common">Tanaka's snailfish</name>
    <dbReference type="NCBI Taxonomy" id="230148"/>
    <lineage>
        <taxon>Eukaryota</taxon>
        <taxon>Metazoa</taxon>
        <taxon>Chordata</taxon>
        <taxon>Craniata</taxon>
        <taxon>Vertebrata</taxon>
        <taxon>Euteleostomi</taxon>
        <taxon>Actinopterygii</taxon>
        <taxon>Neopterygii</taxon>
        <taxon>Teleostei</taxon>
        <taxon>Neoteleostei</taxon>
        <taxon>Acanthomorphata</taxon>
        <taxon>Eupercaria</taxon>
        <taxon>Perciformes</taxon>
        <taxon>Cottioidei</taxon>
        <taxon>Cottales</taxon>
        <taxon>Liparidae</taxon>
        <taxon>Liparis</taxon>
    </lineage>
</organism>
<dbReference type="Pfam" id="PF08833">
    <property type="entry name" value="Axin_b-cat_bind"/>
    <property type="match status" value="1"/>
</dbReference>